<dbReference type="OrthoDB" id="3222at2759"/>
<dbReference type="PANTHER" id="PTHR19139:SF270">
    <property type="entry name" value="ENTOMOGLYCEROPORIN 1-RELATED"/>
    <property type="match status" value="1"/>
</dbReference>
<reference evidence="9" key="1">
    <citation type="submission" date="2025-08" db="UniProtKB">
        <authorList>
            <consortium name="RefSeq"/>
        </authorList>
    </citation>
    <scope>IDENTIFICATION</scope>
    <source>
        <tissue evidence="9">Whole organism</tissue>
    </source>
</reference>
<sequence length="342" mass="38092">MKVIIVALAFVATVAALPSTERSARDLFSVESYASQPSKYFRNYMDFEGADIYPDTYYPGSVYPDGLYPSSSYPKKFSYESYPKSFGFERFKRELIGTEFKDMDTEKWLVVIRRALGELFATATLIFIGCMGLVGGLSKTPDHFSVAFNFGIAVMAGLITFSHVSGAHMNPGLSLTAMILGKLSLPMWFIYTIFQCLGAVLGFSILYGITPSNAFVTNPDKPMPNLCCNAPNPMLSGSQQFWSEFIFSALLSLLACAVWDRRNLDKHDSVSLRFGLGVFAIAYGGVQYSGCSMNPARTFGPAVVWNYWDNHWLYWVAPMLANLVVASFYRIVFPEPKPQPVE</sequence>
<keyword evidence="7" id="KW-0732">Signal</keyword>
<feature type="signal peptide" evidence="7">
    <location>
        <begin position="1"/>
        <end position="16"/>
    </location>
</feature>
<evidence type="ECO:0000256" key="5">
    <source>
        <dbReference type="RuleBase" id="RU000477"/>
    </source>
</evidence>
<evidence type="ECO:0000256" key="2">
    <source>
        <dbReference type="ARBA" id="ARBA00022692"/>
    </source>
</evidence>
<dbReference type="PRINTS" id="PR00783">
    <property type="entry name" value="MINTRINSICP"/>
</dbReference>
<feature type="transmembrane region" description="Helical" evidence="6">
    <location>
        <begin position="271"/>
        <end position="290"/>
    </location>
</feature>
<name>A0A9C6X0A9_FRAOC</name>
<evidence type="ECO:0000256" key="6">
    <source>
        <dbReference type="SAM" id="Phobius"/>
    </source>
</evidence>
<evidence type="ECO:0000313" key="8">
    <source>
        <dbReference type="Proteomes" id="UP000504606"/>
    </source>
</evidence>
<evidence type="ECO:0000256" key="7">
    <source>
        <dbReference type="SAM" id="SignalP"/>
    </source>
</evidence>
<evidence type="ECO:0000256" key="4">
    <source>
        <dbReference type="ARBA" id="ARBA00023136"/>
    </source>
</evidence>
<dbReference type="AlphaFoldDB" id="A0A9C6X0A9"/>
<dbReference type="GeneID" id="113212757"/>
<dbReference type="SUPFAM" id="SSF81338">
    <property type="entry name" value="Aquaporin-like"/>
    <property type="match status" value="1"/>
</dbReference>
<dbReference type="Gene3D" id="1.20.1080.10">
    <property type="entry name" value="Glycerol uptake facilitator protein"/>
    <property type="match status" value="1"/>
</dbReference>
<evidence type="ECO:0000313" key="9">
    <source>
        <dbReference type="RefSeq" id="XP_052126530.1"/>
    </source>
</evidence>
<gene>
    <name evidence="9" type="primary">LOC113212757</name>
</gene>
<feature type="transmembrane region" description="Helical" evidence="6">
    <location>
        <begin position="312"/>
        <end position="332"/>
    </location>
</feature>
<keyword evidence="8" id="KW-1185">Reference proteome</keyword>
<evidence type="ECO:0000256" key="3">
    <source>
        <dbReference type="ARBA" id="ARBA00022989"/>
    </source>
</evidence>
<evidence type="ECO:0000256" key="1">
    <source>
        <dbReference type="ARBA" id="ARBA00004141"/>
    </source>
</evidence>
<dbReference type="InterPro" id="IPR023271">
    <property type="entry name" value="Aquaporin-like"/>
</dbReference>
<feature type="chain" id="PRO_5039312501" evidence="7">
    <location>
        <begin position="17"/>
        <end position="342"/>
    </location>
</feature>
<dbReference type="KEGG" id="foc:113212757"/>
<comment type="subcellular location">
    <subcellularLocation>
        <location evidence="1">Membrane</location>
        <topology evidence="1">Multi-pass membrane protein</topology>
    </subcellularLocation>
</comment>
<protein>
    <submittedName>
        <fullName evidence="9">Aquaporin AQPAe.a</fullName>
    </submittedName>
</protein>
<keyword evidence="4 6" id="KW-0472">Membrane</keyword>
<keyword evidence="5" id="KW-0813">Transport</keyword>
<keyword evidence="2 5" id="KW-0812">Transmembrane</keyword>
<dbReference type="PANTHER" id="PTHR19139">
    <property type="entry name" value="AQUAPORIN TRANSPORTER"/>
    <property type="match status" value="1"/>
</dbReference>
<dbReference type="InterPro" id="IPR034294">
    <property type="entry name" value="Aquaporin_transptr"/>
</dbReference>
<dbReference type="GO" id="GO:0005886">
    <property type="term" value="C:plasma membrane"/>
    <property type="evidence" value="ECO:0007669"/>
    <property type="project" value="TreeGrafter"/>
</dbReference>
<dbReference type="Pfam" id="PF00230">
    <property type="entry name" value="MIP"/>
    <property type="match status" value="1"/>
</dbReference>
<comment type="similarity">
    <text evidence="5">Belongs to the MIP/aquaporin (TC 1.A.8) family.</text>
</comment>
<dbReference type="InterPro" id="IPR000425">
    <property type="entry name" value="MIP"/>
</dbReference>
<feature type="transmembrane region" description="Helical" evidence="6">
    <location>
        <begin position="146"/>
        <end position="167"/>
    </location>
</feature>
<dbReference type="Proteomes" id="UP000504606">
    <property type="component" value="Unplaced"/>
</dbReference>
<keyword evidence="3 6" id="KW-1133">Transmembrane helix</keyword>
<feature type="transmembrane region" description="Helical" evidence="6">
    <location>
        <begin position="188"/>
        <end position="209"/>
    </location>
</feature>
<dbReference type="GO" id="GO:0015267">
    <property type="term" value="F:channel activity"/>
    <property type="evidence" value="ECO:0007669"/>
    <property type="project" value="InterPro"/>
</dbReference>
<accession>A0A9C6X0A9</accession>
<dbReference type="RefSeq" id="XP_052126530.1">
    <property type="nucleotide sequence ID" value="XM_052270570.1"/>
</dbReference>
<organism evidence="8 9">
    <name type="scientific">Frankliniella occidentalis</name>
    <name type="common">Western flower thrips</name>
    <name type="synonym">Euthrips occidentalis</name>
    <dbReference type="NCBI Taxonomy" id="133901"/>
    <lineage>
        <taxon>Eukaryota</taxon>
        <taxon>Metazoa</taxon>
        <taxon>Ecdysozoa</taxon>
        <taxon>Arthropoda</taxon>
        <taxon>Hexapoda</taxon>
        <taxon>Insecta</taxon>
        <taxon>Pterygota</taxon>
        <taxon>Neoptera</taxon>
        <taxon>Paraneoptera</taxon>
        <taxon>Thysanoptera</taxon>
        <taxon>Terebrantia</taxon>
        <taxon>Thripoidea</taxon>
        <taxon>Thripidae</taxon>
        <taxon>Frankliniella</taxon>
    </lineage>
</organism>
<proteinExistence type="inferred from homology"/>